<dbReference type="AlphaFoldDB" id="A0A4Y7NQ81"/>
<dbReference type="InterPro" id="IPR051085">
    <property type="entry name" value="MB_O-acyltransferase"/>
</dbReference>
<dbReference type="InterPro" id="IPR004299">
    <property type="entry name" value="MBOAT_fam"/>
</dbReference>
<proteinExistence type="evidence at transcript level"/>
<dbReference type="PANTHER" id="PTHR13285:SF18">
    <property type="entry name" value="PROTEIN-CYSTEINE N-PALMITOYLTRANSFERASE RASP"/>
    <property type="match status" value="1"/>
</dbReference>
<keyword evidence="2 6" id="KW-0812">Transmembrane</keyword>
<feature type="transmembrane region" description="Helical" evidence="6">
    <location>
        <begin position="7"/>
        <end position="26"/>
    </location>
</feature>
<dbReference type="PANTHER" id="PTHR13285">
    <property type="entry name" value="ACYLTRANSFERASE"/>
    <property type="match status" value="1"/>
</dbReference>
<feature type="transmembrane region" description="Helical" evidence="6">
    <location>
        <begin position="92"/>
        <end position="118"/>
    </location>
</feature>
<feature type="transmembrane region" description="Helical" evidence="6">
    <location>
        <begin position="124"/>
        <end position="147"/>
    </location>
</feature>
<dbReference type="GO" id="GO:0016020">
    <property type="term" value="C:membrane"/>
    <property type="evidence" value="ECO:0007669"/>
    <property type="project" value="UniProtKB-SubCell"/>
</dbReference>
<comment type="subcellular location">
    <subcellularLocation>
        <location evidence="1">Membrane</location>
        <topology evidence="1">Multi-pass membrane protein</topology>
    </subcellularLocation>
</comment>
<evidence type="ECO:0000313" key="7">
    <source>
        <dbReference type="EMBL" id="SVE94255.1"/>
    </source>
</evidence>
<evidence type="ECO:0000256" key="3">
    <source>
        <dbReference type="ARBA" id="ARBA00022989"/>
    </source>
</evidence>
<evidence type="ECO:0000256" key="2">
    <source>
        <dbReference type="ARBA" id="ARBA00022692"/>
    </source>
</evidence>
<dbReference type="Pfam" id="PF03062">
    <property type="entry name" value="MBOAT"/>
    <property type="match status" value="1"/>
</dbReference>
<protein>
    <submittedName>
        <fullName evidence="7">EOG090X06SF</fullName>
    </submittedName>
</protein>
<evidence type="ECO:0000256" key="6">
    <source>
        <dbReference type="SAM" id="Phobius"/>
    </source>
</evidence>
<feature type="transmembrane region" description="Helical" evidence="6">
    <location>
        <begin position="63"/>
        <end position="85"/>
    </location>
</feature>
<keyword evidence="4 6" id="KW-0472">Membrane</keyword>
<evidence type="ECO:0000256" key="4">
    <source>
        <dbReference type="ARBA" id="ARBA00023136"/>
    </source>
</evidence>
<comment type="similarity">
    <text evidence="5">Belongs to the membrane-bound acyltransferase family. HHAT subfamily.</text>
</comment>
<name>A0A4Y7NQ81_9CRUS</name>
<dbReference type="GO" id="GO:0016409">
    <property type="term" value="F:palmitoyltransferase activity"/>
    <property type="evidence" value="ECO:0007669"/>
    <property type="project" value="TreeGrafter"/>
</dbReference>
<reference evidence="7" key="1">
    <citation type="submission" date="2018-08" db="EMBL/GenBank/DDBJ databases">
        <authorList>
            <person name="Cornetti L."/>
        </authorList>
    </citation>
    <scope>NUCLEOTIDE SEQUENCE</scope>
    <source>
        <strain evidence="7">OM-SAIQ-clone2</strain>
    </source>
</reference>
<feature type="transmembrane region" description="Helical" evidence="6">
    <location>
        <begin position="464"/>
        <end position="484"/>
    </location>
</feature>
<keyword evidence="3 6" id="KW-1133">Transmembrane helix</keyword>
<gene>
    <name evidence="7" type="primary">EOG090X06SF</name>
</gene>
<sequence>MTAGLSAFELSIYILSWTGFVVYSMYKCHLASDKYSQYLSEDLVPGWQWLGRKADTADFEWKMWTPIFFSWLKYVTPYLIISLVLRKKYPQSVPLICILISFSWLCKMLGLCLTFFLFLQPVLFYWILMLFSMKVVWLTCIGFTLALHVFHVTEMIGGLFEENTTQDTYFFAVILSWTHVRSISFLADNYSWEEGKNNWKDFYHYCFYLPLLPSGPMMLYKEFKLSIEKIPSPERTWIHLMRSLAVITRYLFWRFFHELALHYFYHSALQYNIAIVRRLDVWSAAGLGYSLGQFFMTKYVVMYGVSSALARLDHVDAPPPPKCVGRIHLYSQMWRDFDRGLYNFMVNYIYVPCKRTSDLVWSKLAGTALCFGFVCIWHGASVSVLVWCVANYLGICLETTAKYLSTRPPFVGWKTNWSDSNWLRFQAAIASPLLLMSALSNFCFFTDANVGYVLARKAVYEGGILRLSCILFAMYCCCHVSMALGRRKQNAKFTHNDQLLHQE</sequence>
<dbReference type="EMBL" id="LR024636">
    <property type="protein sequence ID" value="SVE94255.1"/>
    <property type="molecule type" value="mRNA"/>
</dbReference>
<accession>A0A4Y7NQ81</accession>
<evidence type="ECO:0000256" key="1">
    <source>
        <dbReference type="ARBA" id="ARBA00004141"/>
    </source>
</evidence>
<evidence type="ECO:0000256" key="5">
    <source>
        <dbReference type="ARBA" id="ARBA00038268"/>
    </source>
</evidence>
<feature type="transmembrane region" description="Helical" evidence="6">
    <location>
        <begin position="433"/>
        <end position="452"/>
    </location>
</feature>
<organism evidence="7">
    <name type="scientific">Simocephalus serrulatus</name>
    <dbReference type="NCBI Taxonomy" id="117539"/>
    <lineage>
        <taxon>Eukaryota</taxon>
        <taxon>Metazoa</taxon>
        <taxon>Ecdysozoa</taxon>
        <taxon>Arthropoda</taxon>
        <taxon>Crustacea</taxon>
        <taxon>Branchiopoda</taxon>
        <taxon>Diplostraca</taxon>
        <taxon>Cladocera</taxon>
        <taxon>Anomopoda</taxon>
        <taxon>Daphniidae</taxon>
        <taxon>Simocephalus</taxon>
    </lineage>
</organism>
<dbReference type="GO" id="GO:0005783">
    <property type="term" value="C:endoplasmic reticulum"/>
    <property type="evidence" value="ECO:0007669"/>
    <property type="project" value="TreeGrafter"/>
</dbReference>